<comment type="caution">
    <text evidence="2">The sequence shown here is derived from an EMBL/GenBank/DDBJ whole genome shotgun (WGS) entry which is preliminary data.</text>
</comment>
<evidence type="ECO:0000313" key="2">
    <source>
        <dbReference type="EMBL" id="KAJ8393372.1"/>
    </source>
</evidence>
<reference evidence="2" key="1">
    <citation type="journal article" date="2023" name="Science">
        <title>Genome structures resolve the early diversification of teleost fishes.</title>
        <authorList>
            <person name="Parey E."/>
            <person name="Louis A."/>
            <person name="Montfort J."/>
            <person name="Bouchez O."/>
            <person name="Roques C."/>
            <person name="Iampietro C."/>
            <person name="Lluch J."/>
            <person name="Castinel A."/>
            <person name="Donnadieu C."/>
            <person name="Desvignes T."/>
            <person name="Floi Bucao C."/>
            <person name="Jouanno E."/>
            <person name="Wen M."/>
            <person name="Mejri S."/>
            <person name="Dirks R."/>
            <person name="Jansen H."/>
            <person name="Henkel C."/>
            <person name="Chen W.J."/>
            <person name="Zahm M."/>
            <person name="Cabau C."/>
            <person name="Klopp C."/>
            <person name="Thompson A.W."/>
            <person name="Robinson-Rechavi M."/>
            <person name="Braasch I."/>
            <person name="Lecointre G."/>
            <person name="Bobe J."/>
            <person name="Postlethwait J.H."/>
            <person name="Berthelot C."/>
            <person name="Roest Crollius H."/>
            <person name="Guiguen Y."/>
        </authorList>
    </citation>
    <scope>NUCLEOTIDE SEQUENCE</scope>
    <source>
        <strain evidence="2">NC1722</strain>
    </source>
</reference>
<dbReference type="AlphaFoldDB" id="A0AAD7WDU5"/>
<sequence>MMYLDALTELVPWFHALDHTHYARWISVHLKDMAELTTKHPDVARKFREGHFTVQKTQRVFSSIPIDQAHEQNNACIKGDGGAVGLTDNPSALRRWMVAGPEVARVIEEFQDGNQHWRRQTADTRHHDQTPSVQASFVKDVRSLVGVIEEMGNPFEEESQDVVKLDTKEIASPAAVETVMNAKRIGQEQFEAFTRECLLDRTKAVDDPIPRNKLKVFSTSTPRSQSKGQQQLASVARREGQRKQSQYQKDFWDSTTETCLPCSGKLTVSTKLQGASLMAEAQDHIPEPRTREDFLKYSCQLTLDPNTVHKYLHLQVHGSLPFSPRACDGRSGEMRHEPRSDSRPTLERRGLPLQPASK</sequence>
<dbReference type="InterPro" id="IPR043136">
    <property type="entry name" value="B30.2/SPRY_sf"/>
</dbReference>
<proteinExistence type="predicted"/>
<evidence type="ECO:0000256" key="1">
    <source>
        <dbReference type="SAM" id="MobiDB-lite"/>
    </source>
</evidence>
<keyword evidence="3" id="KW-1185">Reference proteome</keyword>
<feature type="region of interest" description="Disordered" evidence="1">
    <location>
        <begin position="322"/>
        <end position="358"/>
    </location>
</feature>
<organism evidence="2 3">
    <name type="scientific">Aldrovandia affinis</name>
    <dbReference type="NCBI Taxonomy" id="143900"/>
    <lineage>
        <taxon>Eukaryota</taxon>
        <taxon>Metazoa</taxon>
        <taxon>Chordata</taxon>
        <taxon>Craniata</taxon>
        <taxon>Vertebrata</taxon>
        <taxon>Euteleostomi</taxon>
        <taxon>Actinopterygii</taxon>
        <taxon>Neopterygii</taxon>
        <taxon>Teleostei</taxon>
        <taxon>Notacanthiformes</taxon>
        <taxon>Halosauridae</taxon>
        <taxon>Aldrovandia</taxon>
    </lineage>
</organism>
<dbReference type="Gene3D" id="2.60.120.920">
    <property type="match status" value="1"/>
</dbReference>
<name>A0AAD7WDU5_9TELE</name>
<dbReference type="EMBL" id="JAINUG010000137">
    <property type="protein sequence ID" value="KAJ8393372.1"/>
    <property type="molecule type" value="Genomic_DNA"/>
</dbReference>
<dbReference type="PANTHER" id="PTHR47018">
    <property type="entry name" value="CXC DOMAIN-CONTAINING PROTEIN-RELATED"/>
    <property type="match status" value="1"/>
</dbReference>
<feature type="compositionally biased region" description="Basic and acidic residues" evidence="1">
    <location>
        <begin position="327"/>
        <end position="350"/>
    </location>
</feature>
<dbReference type="Proteomes" id="UP001221898">
    <property type="component" value="Unassembled WGS sequence"/>
</dbReference>
<evidence type="ECO:0000313" key="3">
    <source>
        <dbReference type="Proteomes" id="UP001221898"/>
    </source>
</evidence>
<gene>
    <name evidence="2" type="ORF">AAFF_G00060940</name>
</gene>
<protein>
    <submittedName>
        <fullName evidence="2">Uncharacterized protein</fullName>
    </submittedName>
</protein>
<accession>A0AAD7WDU5</accession>